<comment type="subcellular location">
    <subcellularLocation>
        <location evidence="1">Membrane</location>
        <topology evidence="1">Multi-pass membrane protein</topology>
    </subcellularLocation>
</comment>
<keyword evidence="2 5" id="KW-0812">Transmembrane</keyword>
<evidence type="ECO:0000256" key="5">
    <source>
        <dbReference type="SAM" id="Phobius"/>
    </source>
</evidence>
<proteinExistence type="predicted"/>
<dbReference type="GO" id="GO:0005886">
    <property type="term" value="C:plasma membrane"/>
    <property type="evidence" value="ECO:0007669"/>
    <property type="project" value="TreeGrafter"/>
</dbReference>
<feature type="transmembrane region" description="Helical" evidence="5">
    <location>
        <begin position="153"/>
        <end position="169"/>
    </location>
</feature>
<dbReference type="RefSeq" id="WP_179427079.1">
    <property type="nucleotide sequence ID" value="NZ_JACBZP010000001.1"/>
</dbReference>
<dbReference type="Proteomes" id="UP000539111">
    <property type="component" value="Unassembled WGS sequence"/>
</dbReference>
<evidence type="ECO:0000256" key="1">
    <source>
        <dbReference type="ARBA" id="ARBA00004141"/>
    </source>
</evidence>
<keyword evidence="4 5" id="KW-0472">Membrane</keyword>
<evidence type="ECO:0000256" key="4">
    <source>
        <dbReference type="ARBA" id="ARBA00023136"/>
    </source>
</evidence>
<feature type="transmembrane region" description="Helical" evidence="5">
    <location>
        <begin position="404"/>
        <end position="426"/>
    </location>
</feature>
<feature type="transmembrane region" description="Helical" evidence="5">
    <location>
        <begin position="113"/>
        <end position="141"/>
    </location>
</feature>
<reference evidence="6 7" key="1">
    <citation type="submission" date="2020-07" db="EMBL/GenBank/DDBJ databases">
        <title>Sequencing the genomes of 1000 actinobacteria strains.</title>
        <authorList>
            <person name="Klenk H.-P."/>
        </authorList>
    </citation>
    <scope>NUCLEOTIDE SEQUENCE [LARGE SCALE GENOMIC DNA]</scope>
    <source>
        <strain evidence="6 7">DSM 26341</strain>
    </source>
</reference>
<evidence type="ECO:0000256" key="2">
    <source>
        <dbReference type="ARBA" id="ARBA00022692"/>
    </source>
</evidence>
<comment type="caution">
    <text evidence="6">The sequence shown here is derived from an EMBL/GenBank/DDBJ whole genome shotgun (WGS) entry which is preliminary data.</text>
</comment>
<accession>A0A7Z0D1Z4</accession>
<dbReference type="Pfam" id="PF01566">
    <property type="entry name" value="Nramp"/>
    <property type="match status" value="1"/>
</dbReference>
<dbReference type="PANTHER" id="PTHR11706:SF3">
    <property type="entry name" value="METAL ION TRANSPORT PROTEIN"/>
    <property type="match status" value="1"/>
</dbReference>
<dbReference type="GO" id="GO:0015086">
    <property type="term" value="F:cadmium ion transmembrane transporter activity"/>
    <property type="evidence" value="ECO:0007669"/>
    <property type="project" value="TreeGrafter"/>
</dbReference>
<sequence>MSTAPDSAPTRDPYTLTADGVKEPPVGWKASLRYLGPGMILSASIVGSGELIATTALGAKVGFAILWMVIFSTLVKVAVQVELARWTIVTGNPALTGYNKVPPKIGRVSWINILWIVLALSKFLQFGGIVGGVSVAASILIPLGGPPLGTTSVTIWTIFMVILSIVLLYKNSYRLIERGAFALVVIFVFATVVIALGLPMTPFGYGADDLLGGLTFTIPAGAVGAAIAMFGITGVGADEITYYTYWCVEKGYARWVGPNDGTKDWERRAKGWIRVMYKDAIISWVIYTFGTVAFFIMGAAVLHPQGLAPEGNKMITTLSRMYTDTLGQWASIGFLIGAIAVLGSTMWAAIPSWARMYTNILATFGAFDWHRSPVVRLRWIRFFTVIMPIIWGVAFLVLRVPVLMVQIGGVVTGVFLVAVVVAVWYLRKQEVDKRLHGGNWFNAALVISSVAIGLLGIYTLLNVFGFSIGSS</sequence>
<dbReference type="GO" id="GO:0005384">
    <property type="term" value="F:manganese ion transmembrane transporter activity"/>
    <property type="evidence" value="ECO:0007669"/>
    <property type="project" value="TreeGrafter"/>
</dbReference>
<dbReference type="InterPro" id="IPR001046">
    <property type="entry name" value="NRAMP_fam"/>
</dbReference>
<dbReference type="AlphaFoldDB" id="A0A7Z0D1Z4"/>
<feature type="transmembrane region" description="Helical" evidence="5">
    <location>
        <begin position="210"/>
        <end position="232"/>
    </location>
</feature>
<dbReference type="GO" id="GO:0034755">
    <property type="term" value="P:iron ion transmembrane transport"/>
    <property type="evidence" value="ECO:0007669"/>
    <property type="project" value="TreeGrafter"/>
</dbReference>
<gene>
    <name evidence="6" type="ORF">BJY26_001546</name>
</gene>
<organism evidence="6 7">
    <name type="scientific">Spelaeicoccus albus</name>
    <dbReference type="NCBI Taxonomy" id="1280376"/>
    <lineage>
        <taxon>Bacteria</taxon>
        <taxon>Bacillati</taxon>
        <taxon>Actinomycetota</taxon>
        <taxon>Actinomycetes</taxon>
        <taxon>Micrococcales</taxon>
        <taxon>Brevibacteriaceae</taxon>
        <taxon>Spelaeicoccus</taxon>
    </lineage>
</organism>
<evidence type="ECO:0000256" key="3">
    <source>
        <dbReference type="ARBA" id="ARBA00022989"/>
    </source>
</evidence>
<feature type="transmembrane region" description="Helical" evidence="5">
    <location>
        <begin position="438"/>
        <end position="461"/>
    </location>
</feature>
<evidence type="ECO:0000313" key="7">
    <source>
        <dbReference type="Proteomes" id="UP000539111"/>
    </source>
</evidence>
<feature type="transmembrane region" description="Helical" evidence="5">
    <location>
        <begin position="329"/>
        <end position="350"/>
    </location>
</feature>
<keyword evidence="3 5" id="KW-1133">Transmembrane helix</keyword>
<feature type="transmembrane region" description="Helical" evidence="5">
    <location>
        <begin position="181"/>
        <end position="198"/>
    </location>
</feature>
<feature type="transmembrane region" description="Helical" evidence="5">
    <location>
        <begin position="379"/>
        <end position="398"/>
    </location>
</feature>
<dbReference type="EMBL" id="JACBZP010000001">
    <property type="protein sequence ID" value="NYI67240.1"/>
    <property type="molecule type" value="Genomic_DNA"/>
</dbReference>
<keyword evidence="7" id="KW-1185">Reference proteome</keyword>
<protein>
    <submittedName>
        <fullName evidence="6">Mn2+/Fe2+ NRAMP family transporter</fullName>
    </submittedName>
</protein>
<name>A0A7Z0D1Z4_9MICO</name>
<feature type="transmembrane region" description="Helical" evidence="5">
    <location>
        <begin position="280"/>
        <end position="302"/>
    </location>
</feature>
<dbReference type="PANTHER" id="PTHR11706">
    <property type="entry name" value="SOLUTE CARRIER PROTEIN FAMILY 11 MEMBER"/>
    <property type="match status" value="1"/>
</dbReference>
<feature type="transmembrane region" description="Helical" evidence="5">
    <location>
        <begin position="51"/>
        <end position="75"/>
    </location>
</feature>
<dbReference type="NCBIfam" id="NF037982">
    <property type="entry name" value="Nramp_1"/>
    <property type="match status" value="1"/>
</dbReference>
<evidence type="ECO:0000313" key="6">
    <source>
        <dbReference type="EMBL" id="NYI67240.1"/>
    </source>
</evidence>